<organism evidence="2 3">
    <name type="scientific">Levilactobacillus lanxiensis</name>
    <dbReference type="NCBI Taxonomy" id="2799568"/>
    <lineage>
        <taxon>Bacteria</taxon>
        <taxon>Bacillati</taxon>
        <taxon>Bacillota</taxon>
        <taxon>Bacilli</taxon>
        <taxon>Lactobacillales</taxon>
        <taxon>Lactobacillaceae</taxon>
        <taxon>Levilactobacillus</taxon>
    </lineage>
</organism>
<accession>A0ABW4D8G6</accession>
<comment type="caution">
    <text evidence="2">The sequence shown here is derived from an EMBL/GenBank/DDBJ whole genome shotgun (WGS) entry which is preliminary data.</text>
</comment>
<keyword evidence="3" id="KW-1185">Reference proteome</keyword>
<name>A0ABW4D8G6_9LACO</name>
<dbReference type="RefSeq" id="WP_203646176.1">
    <property type="nucleotide sequence ID" value="NZ_BOLN01000008.1"/>
</dbReference>
<reference evidence="3" key="1">
    <citation type="journal article" date="2019" name="Int. J. Syst. Evol. Microbiol.">
        <title>The Global Catalogue of Microorganisms (GCM) 10K type strain sequencing project: providing services to taxonomists for standard genome sequencing and annotation.</title>
        <authorList>
            <consortium name="The Broad Institute Genomics Platform"/>
            <consortium name="The Broad Institute Genome Sequencing Center for Infectious Disease"/>
            <person name="Wu L."/>
            <person name="Ma J."/>
        </authorList>
    </citation>
    <scope>NUCLEOTIDE SEQUENCE [LARGE SCALE GENOMIC DNA]</scope>
    <source>
        <strain evidence="3">CCM 8979</strain>
    </source>
</reference>
<protein>
    <submittedName>
        <fullName evidence="2">Uncharacterized protein</fullName>
    </submittedName>
</protein>
<evidence type="ECO:0000313" key="2">
    <source>
        <dbReference type="EMBL" id="MFD1456147.1"/>
    </source>
</evidence>
<dbReference type="Proteomes" id="UP001597189">
    <property type="component" value="Unassembled WGS sequence"/>
</dbReference>
<keyword evidence="1" id="KW-0732">Signal</keyword>
<evidence type="ECO:0000256" key="1">
    <source>
        <dbReference type="SAM" id="SignalP"/>
    </source>
</evidence>
<dbReference type="EMBL" id="JBHTOD010000008">
    <property type="protein sequence ID" value="MFD1456147.1"/>
    <property type="molecule type" value="Genomic_DNA"/>
</dbReference>
<feature type="signal peptide" evidence="1">
    <location>
        <begin position="1"/>
        <end position="23"/>
    </location>
</feature>
<sequence>MKLMKIVSVVMVATTMGTAVVVATPGVTADAKAKKSLKTFPKSLRRTWYHYEKNDNGKFTYSKLTFTAKSLTMKWAGWGTTKVNKADKYVLHQYNPAKKLQKGKDSWIFAYKAGKSTKMGGWNTTKSAMTAKDALSSYKVVTAKVNGRKVKVLHDKHLTSLPVDIPYYYTSKQLAKQTNPKGYNYTNAYGAKK</sequence>
<feature type="chain" id="PRO_5045615372" evidence="1">
    <location>
        <begin position="24"/>
        <end position="193"/>
    </location>
</feature>
<proteinExistence type="predicted"/>
<gene>
    <name evidence="2" type="ORF">ACFQ44_10765</name>
</gene>
<evidence type="ECO:0000313" key="3">
    <source>
        <dbReference type="Proteomes" id="UP001597189"/>
    </source>
</evidence>